<reference evidence="2" key="1">
    <citation type="submission" date="2023-06" db="EMBL/GenBank/DDBJ databases">
        <authorList>
            <person name="Kurt Z."/>
        </authorList>
    </citation>
    <scope>NUCLEOTIDE SEQUENCE</scope>
</reference>
<dbReference type="PANTHER" id="PTHR44167:SF24">
    <property type="entry name" value="SERINE_THREONINE-PROTEIN KINASE CHK2"/>
    <property type="match status" value="1"/>
</dbReference>
<dbReference type="GO" id="GO:0044773">
    <property type="term" value="P:mitotic DNA damage checkpoint signaling"/>
    <property type="evidence" value="ECO:0007669"/>
    <property type="project" value="TreeGrafter"/>
</dbReference>
<protein>
    <submittedName>
        <fullName evidence="2">Serine/threonine protein</fullName>
    </submittedName>
    <submittedName>
        <fullName evidence="3">Serine/threonine_protein</fullName>
    </submittedName>
</protein>
<dbReference type="Gene3D" id="1.10.510.10">
    <property type="entry name" value="Transferase(Phosphotransferase) domain 1"/>
    <property type="match status" value="1"/>
</dbReference>
<dbReference type="PROSITE" id="PS50011">
    <property type="entry name" value="PROTEIN_KINASE_DOM"/>
    <property type="match status" value="1"/>
</dbReference>
<dbReference type="InterPro" id="IPR011009">
    <property type="entry name" value="Kinase-like_dom_sf"/>
</dbReference>
<dbReference type="InterPro" id="IPR008271">
    <property type="entry name" value="Ser/Thr_kinase_AS"/>
</dbReference>
<sequence>MPIQSIISNTCSRQNMLSERLYNIFTEQKSIIQIYSVLLKQFNYTQVTYLASGAYGHVVRAINENGESVVIKGPYVKKSANFIKNLLNQRACLQKEFKIYKYLSQNNKNISVKLNELIITGPLCFLVLQDGGVPLHQWVKQTNPSKSVLLQLQSKLIEDVKALNSLDLHHCDIKQNNILVDDLCPRLIDFGMSQKSDSLLKQNSIHQNINLVGPAYIYPTPDNILFQDQAALILTFDIIINKQQHITNEFQKAAQLINIFKNQIVEQANQNGPNKFFRKQTRGVESEWEKMGFTGVEPVTAVAQELRKIFK</sequence>
<dbReference type="Proteomes" id="UP001642409">
    <property type="component" value="Unassembled WGS sequence"/>
</dbReference>
<dbReference type="InterPro" id="IPR000719">
    <property type="entry name" value="Prot_kinase_dom"/>
</dbReference>
<dbReference type="Gene3D" id="3.30.200.20">
    <property type="entry name" value="Phosphorylase Kinase, domain 1"/>
    <property type="match status" value="1"/>
</dbReference>
<keyword evidence="4" id="KW-1185">Reference proteome</keyword>
<organism evidence="2">
    <name type="scientific">Hexamita inflata</name>
    <dbReference type="NCBI Taxonomy" id="28002"/>
    <lineage>
        <taxon>Eukaryota</taxon>
        <taxon>Metamonada</taxon>
        <taxon>Diplomonadida</taxon>
        <taxon>Hexamitidae</taxon>
        <taxon>Hexamitinae</taxon>
        <taxon>Hexamita</taxon>
    </lineage>
</organism>
<evidence type="ECO:0000313" key="2">
    <source>
        <dbReference type="EMBL" id="CAI9933370.1"/>
    </source>
</evidence>
<dbReference type="PANTHER" id="PTHR44167">
    <property type="entry name" value="OVARIAN-SPECIFIC SERINE/THREONINE-PROTEIN KINASE LOK-RELATED"/>
    <property type="match status" value="1"/>
</dbReference>
<dbReference type="EMBL" id="CAXDID020000004">
    <property type="protein sequence ID" value="CAL5973809.1"/>
    <property type="molecule type" value="Genomic_DNA"/>
</dbReference>
<accession>A0AA86TXN2</accession>
<evidence type="ECO:0000313" key="3">
    <source>
        <dbReference type="EMBL" id="CAL5973809.1"/>
    </source>
</evidence>
<dbReference type="GO" id="GO:0005524">
    <property type="term" value="F:ATP binding"/>
    <property type="evidence" value="ECO:0007669"/>
    <property type="project" value="InterPro"/>
</dbReference>
<evidence type="ECO:0000259" key="1">
    <source>
        <dbReference type="PROSITE" id="PS50011"/>
    </source>
</evidence>
<comment type="caution">
    <text evidence="2">The sequence shown here is derived from an EMBL/GenBank/DDBJ whole genome shotgun (WGS) entry which is preliminary data.</text>
</comment>
<name>A0AA86TXN2_9EUKA</name>
<feature type="domain" description="Protein kinase" evidence="1">
    <location>
        <begin position="44"/>
        <end position="311"/>
    </location>
</feature>
<evidence type="ECO:0000313" key="4">
    <source>
        <dbReference type="Proteomes" id="UP001642409"/>
    </source>
</evidence>
<dbReference type="Pfam" id="PF00069">
    <property type="entry name" value="Pkinase"/>
    <property type="match status" value="1"/>
</dbReference>
<dbReference type="EMBL" id="CATOUU010000531">
    <property type="protein sequence ID" value="CAI9933370.1"/>
    <property type="molecule type" value="Genomic_DNA"/>
</dbReference>
<proteinExistence type="predicted"/>
<reference evidence="3 4" key="2">
    <citation type="submission" date="2024-07" db="EMBL/GenBank/DDBJ databases">
        <authorList>
            <person name="Akdeniz Z."/>
        </authorList>
    </citation>
    <scope>NUCLEOTIDE SEQUENCE [LARGE SCALE GENOMIC DNA]</scope>
</reference>
<dbReference type="SUPFAM" id="SSF56112">
    <property type="entry name" value="Protein kinase-like (PK-like)"/>
    <property type="match status" value="1"/>
</dbReference>
<dbReference type="AlphaFoldDB" id="A0AA86TXN2"/>
<dbReference type="PROSITE" id="PS00108">
    <property type="entry name" value="PROTEIN_KINASE_ST"/>
    <property type="match status" value="1"/>
</dbReference>
<gene>
    <name evidence="2" type="ORF">HINF_LOCUS21015</name>
    <name evidence="3" type="ORF">HINF_LOCUS2561</name>
</gene>
<dbReference type="GO" id="GO:0004674">
    <property type="term" value="F:protein serine/threonine kinase activity"/>
    <property type="evidence" value="ECO:0007669"/>
    <property type="project" value="TreeGrafter"/>
</dbReference>
<dbReference type="SMART" id="SM00220">
    <property type="entry name" value="S_TKc"/>
    <property type="match status" value="1"/>
</dbReference>
<dbReference type="GO" id="GO:0005634">
    <property type="term" value="C:nucleus"/>
    <property type="evidence" value="ECO:0007669"/>
    <property type="project" value="TreeGrafter"/>
</dbReference>